<gene>
    <name evidence="2" type="ORF">EVJ58_g2886</name>
</gene>
<accession>A0A4Y9YPH7</accession>
<organism evidence="2 3">
    <name type="scientific">Rhodofomes roseus</name>
    <dbReference type="NCBI Taxonomy" id="34475"/>
    <lineage>
        <taxon>Eukaryota</taxon>
        <taxon>Fungi</taxon>
        <taxon>Dikarya</taxon>
        <taxon>Basidiomycota</taxon>
        <taxon>Agaricomycotina</taxon>
        <taxon>Agaricomycetes</taxon>
        <taxon>Polyporales</taxon>
        <taxon>Rhodofomes</taxon>
    </lineage>
</organism>
<dbReference type="AlphaFoldDB" id="A0A4Y9YPH7"/>
<feature type="transmembrane region" description="Helical" evidence="1">
    <location>
        <begin position="29"/>
        <end position="46"/>
    </location>
</feature>
<proteinExistence type="predicted"/>
<evidence type="ECO:0000313" key="2">
    <source>
        <dbReference type="EMBL" id="TFY64052.1"/>
    </source>
</evidence>
<keyword evidence="1" id="KW-1133">Transmembrane helix</keyword>
<feature type="transmembrane region" description="Helical" evidence="1">
    <location>
        <begin position="98"/>
        <end position="123"/>
    </location>
</feature>
<keyword evidence="1" id="KW-0812">Transmembrane</keyword>
<keyword evidence="1" id="KW-0472">Membrane</keyword>
<sequence length="362" mass="40660">MSSSWAPNETDYEIYGEKIWLQAMVLQNIPYGVELTLFVMCFVTLLENINRFNLRRHIFLLAFTTVVLGLGTVYMIAVSLTAQQAFIEYRNFPGGPSVYLSAMFASTVGMTNSVCWMISNWLLDMFLRLQPVMDADAAMYSRPYGLYVHWYVDERHNLCYPLIYLPLHFAGMSIDVLKSISQADGSSNSTPFLVANITLSFYVISLAANIIVTILIAGRLLVYRHRVQSVLGAHHAKGYANIATILVESAVLYSAFAFTFLIVFGMKSPLSYFFVNYVNSVQAICSFLIIFRVATGKAWTEDTTTRLMERTHSNVVKLQPATSIHFAQNTSTDITDSMPTSRKEMGIISEEVGQDITDDYSA</sequence>
<comment type="caution">
    <text evidence="2">The sequence shown here is derived from an EMBL/GenBank/DDBJ whole genome shotgun (WGS) entry which is preliminary data.</text>
</comment>
<dbReference type="STRING" id="34475.A0A4Y9YPH7"/>
<reference evidence="2 3" key="1">
    <citation type="submission" date="2019-01" db="EMBL/GenBank/DDBJ databases">
        <title>Genome sequencing of the rare red list fungi Fomitopsis rosea.</title>
        <authorList>
            <person name="Buettner E."/>
            <person name="Kellner H."/>
        </authorList>
    </citation>
    <scope>NUCLEOTIDE SEQUENCE [LARGE SCALE GENOMIC DNA]</scope>
    <source>
        <strain evidence="2 3">DSM 105464</strain>
    </source>
</reference>
<name>A0A4Y9YPH7_9APHY</name>
<evidence type="ECO:0000256" key="1">
    <source>
        <dbReference type="SAM" id="Phobius"/>
    </source>
</evidence>
<feature type="transmembrane region" description="Helical" evidence="1">
    <location>
        <begin position="158"/>
        <end position="177"/>
    </location>
</feature>
<feature type="transmembrane region" description="Helical" evidence="1">
    <location>
        <begin position="58"/>
        <end position="78"/>
    </location>
</feature>
<feature type="transmembrane region" description="Helical" evidence="1">
    <location>
        <begin position="270"/>
        <end position="291"/>
    </location>
</feature>
<evidence type="ECO:0008006" key="4">
    <source>
        <dbReference type="Google" id="ProtNLM"/>
    </source>
</evidence>
<feature type="transmembrane region" description="Helical" evidence="1">
    <location>
        <begin position="197"/>
        <end position="222"/>
    </location>
</feature>
<evidence type="ECO:0000313" key="3">
    <source>
        <dbReference type="Proteomes" id="UP000298390"/>
    </source>
</evidence>
<dbReference type="EMBL" id="SEKV01000111">
    <property type="protein sequence ID" value="TFY64052.1"/>
    <property type="molecule type" value="Genomic_DNA"/>
</dbReference>
<protein>
    <recommendedName>
        <fullName evidence="4">G protein-coupled receptor</fullName>
    </recommendedName>
</protein>
<feature type="transmembrane region" description="Helical" evidence="1">
    <location>
        <begin position="242"/>
        <end position="264"/>
    </location>
</feature>
<dbReference type="Proteomes" id="UP000298390">
    <property type="component" value="Unassembled WGS sequence"/>
</dbReference>